<dbReference type="SMART" id="SM00267">
    <property type="entry name" value="GGDEF"/>
    <property type="match status" value="1"/>
</dbReference>
<dbReference type="InterPro" id="IPR050469">
    <property type="entry name" value="Diguanylate_Cyclase"/>
</dbReference>
<dbReference type="PROSITE" id="PS50885">
    <property type="entry name" value="HAMP"/>
    <property type="match status" value="1"/>
</dbReference>
<keyword evidence="7" id="KW-1185">Reference proteome</keyword>
<protein>
    <submittedName>
        <fullName evidence="6">GGDEF domain-containing protein</fullName>
    </submittedName>
</protein>
<dbReference type="InterPro" id="IPR000160">
    <property type="entry name" value="GGDEF_dom"/>
</dbReference>
<evidence type="ECO:0000256" key="3">
    <source>
        <dbReference type="SAM" id="Phobius"/>
    </source>
</evidence>
<dbReference type="SUPFAM" id="SSF55073">
    <property type="entry name" value="Nucleotide cyclase"/>
    <property type="match status" value="1"/>
</dbReference>
<dbReference type="PANTHER" id="PTHR45138">
    <property type="entry name" value="REGULATORY COMPONENTS OF SENSORY TRANSDUCTION SYSTEM"/>
    <property type="match status" value="1"/>
</dbReference>
<dbReference type="PANTHER" id="PTHR45138:SF9">
    <property type="entry name" value="DIGUANYLATE CYCLASE DGCM-RELATED"/>
    <property type="match status" value="1"/>
</dbReference>
<dbReference type="EMBL" id="JBFSHR010000025">
    <property type="protein sequence ID" value="MEX6429798.1"/>
    <property type="molecule type" value="Genomic_DNA"/>
</dbReference>
<evidence type="ECO:0000313" key="7">
    <source>
        <dbReference type="Proteomes" id="UP001560267"/>
    </source>
</evidence>
<name>A0ABV3Y2K2_9ACTN</name>
<dbReference type="Gene3D" id="3.30.70.270">
    <property type="match status" value="1"/>
</dbReference>
<sequence>MAGFGLLVGVIFPFAVIVLGVQPTIALRAKFFAGALVAGVTVGLVNFTITRVVVGARLHQLSARMQYVGATLQQATFSGDWSKCSPEACQLLVDSNDELGDAAGSFNRLLESLAASREIELAIKSVGDSLTGHLAFDELVSTVLDQYMTHAMAGAGAVVVERDGKLSVDAQRNFIGDLLADQQALRKRSITSVEIPGDLTVDGVVISFRPREVLVVPAWFGGQPLGGVILAFSENIHPNTSRLLEAFQASTAVALNNALTHERFQRLATLDPLTEAYNRRFGLNRLNEEFSRSTRTGVPLGVLSLDLDHFKRINDTYGHLAGDKVLRSVARDMFSSMRSGDILVRTGGEEFLLLLPGAGHNDVATLGERIRRATEMNKIDVGVAEVTVTISLGALSYYGVGAQDPEELLSKADQAMYVSKESGRNRLTVTRLQTPIHS</sequence>
<evidence type="ECO:0000256" key="1">
    <source>
        <dbReference type="ARBA" id="ARBA00022692"/>
    </source>
</evidence>
<dbReference type="InterPro" id="IPR029016">
    <property type="entry name" value="GAF-like_dom_sf"/>
</dbReference>
<dbReference type="InterPro" id="IPR029787">
    <property type="entry name" value="Nucleotide_cyclase"/>
</dbReference>
<evidence type="ECO:0000259" key="5">
    <source>
        <dbReference type="PROSITE" id="PS50887"/>
    </source>
</evidence>
<dbReference type="PROSITE" id="PS50887">
    <property type="entry name" value="GGDEF"/>
    <property type="match status" value="1"/>
</dbReference>
<feature type="transmembrane region" description="Helical" evidence="3">
    <location>
        <begin position="30"/>
        <end position="54"/>
    </location>
</feature>
<dbReference type="Gene3D" id="3.30.450.40">
    <property type="match status" value="1"/>
</dbReference>
<keyword evidence="1 3" id="KW-0812">Transmembrane</keyword>
<dbReference type="Proteomes" id="UP001560267">
    <property type="component" value="Unassembled WGS sequence"/>
</dbReference>
<reference evidence="6 7" key="1">
    <citation type="submission" date="2024-07" db="EMBL/GenBank/DDBJ databases">
        <title>Draft Genome Sequence of Ferrimicrobium acidiphilum Strain YE2023, Isolated from a Pulp of Bioleach Reactor.</title>
        <authorList>
            <person name="Elkina Y.A."/>
            <person name="Bulaeva A.G."/>
            <person name="Beletsky A.V."/>
            <person name="Mardanov A.V."/>
        </authorList>
    </citation>
    <scope>NUCLEOTIDE SEQUENCE [LARGE SCALE GENOMIC DNA]</scope>
    <source>
        <strain evidence="6 7">YE2023</strain>
    </source>
</reference>
<evidence type="ECO:0000313" key="6">
    <source>
        <dbReference type="EMBL" id="MEX6429798.1"/>
    </source>
</evidence>
<keyword evidence="3" id="KW-0472">Membrane</keyword>
<accession>A0ABV3Y2K2</accession>
<dbReference type="CDD" id="cd01949">
    <property type="entry name" value="GGDEF"/>
    <property type="match status" value="1"/>
</dbReference>
<feature type="domain" description="HAMP" evidence="4">
    <location>
        <begin position="93"/>
        <end position="118"/>
    </location>
</feature>
<dbReference type="SUPFAM" id="SSF55781">
    <property type="entry name" value="GAF domain-like"/>
    <property type="match status" value="1"/>
</dbReference>
<dbReference type="CDD" id="cd06225">
    <property type="entry name" value="HAMP"/>
    <property type="match status" value="1"/>
</dbReference>
<proteinExistence type="predicted"/>
<dbReference type="InterPro" id="IPR003660">
    <property type="entry name" value="HAMP_dom"/>
</dbReference>
<dbReference type="NCBIfam" id="TIGR00254">
    <property type="entry name" value="GGDEF"/>
    <property type="match status" value="1"/>
</dbReference>
<dbReference type="Pfam" id="PF00990">
    <property type="entry name" value="GGDEF"/>
    <property type="match status" value="1"/>
</dbReference>
<feature type="domain" description="GGDEF" evidence="5">
    <location>
        <begin position="298"/>
        <end position="432"/>
    </location>
</feature>
<organism evidence="6 7">
    <name type="scientific">Ferrimicrobium acidiphilum</name>
    <dbReference type="NCBI Taxonomy" id="121039"/>
    <lineage>
        <taxon>Bacteria</taxon>
        <taxon>Bacillati</taxon>
        <taxon>Actinomycetota</taxon>
        <taxon>Acidimicrobiia</taxon>
        <taxon>Acidimicrobiales</taxon>
        <taxon>Acidimicrobiaceae</taxon>
        <taxon>Ferrimicrobium</taxon>
    </lineage>
</organism>
<gene>
    <name evidence="6" type="ORF">AB6A68_08095</name>
</gene>
<keyword evidence="2 3" id="KW-1133">Transmembrane helix</keyword>
<dbReference type="InterPro" id="IPR043128">
    <property type="entry name" value="Rev_trsase/Diguanyl_cyclase"/>
</dbReference>
<evidence type="ECO:0000256" key="2">
    <source>
        <dbReference type="ARBA" id="ARBA00022989"/>
    </source>
</evidence>
<comment type="caution">
    <text evidence="6">The sequence shown here is derived from an EMBL/GenBank/DDBJ whole genome shotgun (WGS) entry which is preliminary data.</text>
</comment>
<evidence type="ECO:0000259" key="4">
    <source>
        <dbReference type="PROSITE" id="PS50885"/>
    </source>
</evidence>